<comment type="caution">
    <text evidence="1">The sequence shown here is derived from an EMBL/GenBank/DDBJ whole genome shotgun (WGS) entry which is preliminary data.</text>
</comment>
<evidence type="ECO:0000313" key="2">
    <source>
        <dbReference type="Proteomes" id="UP000887013"/>
    </source>
</evidence>
<reference evidence="1" key="1">
    <citation type="submission" date="2020-08" db="EMBL/GenBank/DDBJ databases">
        <title>Multicomponent nature underlies the extraordinary mechanical properties of spider dragline silk.</title>
        <authorList>
            <person name="Kono N."/>
            <person name="Nakamura H."/>
            <person name="Mori M."/>
            <person name="Yoshida Y."/>
            <person name="Ohtoshi R."/>
            <person name="Malay A.D."/>
            <person name="Moran D.A.P."/>
            <person name="Tomita M."/>
            <person name="Numata K."/>
            <person name="Arakawa K."/>
        </authorList>
    </citation>
    <scope>NUCLEOTIDE SEQUENCE</scope>
</reference>
<gene>
    <name evidence="1" type="ORF">NPIL_357111</name>
</gene>
<dbReference type="AlphaFoldDB" id="A0A8X6UBI2"/>
<proteinExistence type="predicted"/>
<protein>
    <submittedName>
        <fullName evidence="1">Uncharacterized protein</fullName>
    </submittedName>
</protein>
<dbReference type="Proteomes" id="UP000887013">
    <property type="component" value="Unassembled WGS sequence"/>
</dbReference>
<name>A0A8X6UBI2_NEPPI</name>
<sequence>MTSAKPARVQNDAVFNKEGGAILETDEKKKLLGGLYFLESPAQSTRSGLSKRVSFRNEKEREKKMDAVYHLQGRERDGEIE</sequence>
<evidence type="ECO:0000313" key="1">
    <source>
        <dbReference type="EMBL" id="GFT97523.1"/>
    </source>
</evidence>
<organism evidence="1 2">
    <name type="scientific">Nephila pilipes</name>
    <name type="common">Giant wood spider</name>
    <name type="synonym">Nephila maculata</name>
    <dbReference type="NCBI Taxonomy" id="299642"/>
    <lineage>
        <taxon>Eukaryota</taxon>
        <taxon>Metazoa</taxon>
        <taxon>Ecdysozoa</taxon>
        <taxon>Arthropoda</taxon>
        <taxon>Chelicerata</taxon>
        <taxon>Arachnida</taxon>
        <taxon>Araneae</taxon>
        <taxon>Araneomorphae</taxon>
        <taxon>Entelegynae</taxon>
        <taxon>Araneoidea</taxon>
        <taxon>Nephilidae</taxon>
        <taxon>Nephila</taxon>
    </lineage>
</organism>
<keyword evidence="2" id="KW-1185">Reference proteome</keyword>
<dbReference type="EMBL" id="BMAW01122109">
    <property type="protein sequence ID" value="GFT97523.1"/>
    <property type="molecule type" value="Genomic_DNA"/>
</dbReference>
<accession>A0A8X6UBI2</accession>